<feature type="compositionally biased region" description="Basic and acidic residues" evidence="4">
    <location>
        <begin position="770"/>
        <end position="779"/>
    </location>
</feature>
<feature type="compositionally biased region" description="Low complexity" evidence="4">
    <location>
        <begin position="486"/>
        <end position="510"/>
    </location>
</feature>
<feature type="domain" description="CRC" evidence="5">
    <location>
        <begin position="833"/>
        <end position="945"/>
    </location>
</feature>
<feature type="compositionally biased region" description="Basic and acidic residues" evidence="4">
    <location>
        <begin position="374"/>
        <end position="384"/>
    </location>
</feature>
<dbReference type="Pfam" id="PF03638">
    <property type="entry name" value="TCR"/>
    <property type="match status" value="2"/>
</dbReference>
<keyword evidence="6" id="KW-1185">Reference proteome</keyword>
<name>A0A6J2TTP6_DROLE</name>
<dbReference type="GeneID" id="115627098"/>
<proteinExistence type="inferred from homology"/>
<dbReference type="GO" id="GO:0005634">
    <property type="term" value="C:nucleus"/>
    <property type="evidence" value="ECO:0007669"/>
    <property type="project" value="UniProtKB-SubCell"/>
</dbReference>
<feature type="region of interest" description="Disordered" evidence="4">
    <location>
        <begin position="358"/>
        <end position="413"/>
    </location>
</feature>
<feature type="compositionally biased region" description="Low complexity" evidence="4">
    <location>
        <begin position="388"/>
        <end position="409"/>
    </location>
</feature>
<dbReference type="Proteomes" id="UP000504634">
    <property type="component" value="Unplaced"/>
</dbReference>
<reference evidence="7" key="1">
    <citation type="submission" date="2025-08" db="UniProtKB">
        <authorList>
            <consortium name="RefSeq"/>
        </authorList>
    </citation>
    <scope>IDENTIFICATION</scope>
    <source>
        <strain evidence="7">11010-0011.00</strain>
        <tissue evidence="7">Whole body</tissue>
    </source>
</reference>
<evidence type="ECO:0000256" key="2">
    <source>
        <dbReference type="ARBA" id="ARBA00007267"/>
    </source>
</evidence>
<dbReference type="InterPro" id="IPR005172">
    <property type="entry name" value="CRC"/>
</dbReference>
<dbReference type="PROSITE" id="PS51634">
    <property type="entry name" value="CRC"/>
    <property type="match status" value="1"/>
</dbReference>
<sequence>MDTSADNLVPLDDTTTLPEFSFDDLLETKQLHTEHVNDDDDEEFVKEPATETLNTKQPKISHTLQILENKRLPTIKVTASTTATTAATTTLGTRPLITDIKVLKPVQGARPLNPITLSSGGTAVKIAGGANSPSSAPTVTKGLSGVTQIKTSDGRVIFLQKAPPKVGATATASVAFPTSTPKVVAGKIVPRQPLTLPTGIQKAMLSKGVTIAPTGLVKAGMPSSSGSKTVTIKGITPIANAKVTSSGIRTGAATTETMSTSTVIGAAGRKTITEASSTPTTLSKMPIQMVRTADGKLIKLNTSMVLSKQAATNSSTTATTTTPVAIKTTNTALTATTTTPTTAIKLSPNNVVITKKVLNDPSGSVGGQVAIKTPTKESPSELHKKQATTGSPSSSSPSTDTTTTTTTSPAVPAGKMLLQSSTGKQIVVANKNIIKLSPKPGATGGITNTSGSTSSAGSGAVHAIQVPGKSCVQYVRVMTNKVGAATPTSKVSTSTTGSSSSNNKVSSSGPQKVTLVRPGTSSGAVNSAITGPTKFMVKQAGGNIIPLSNVQGLMSKRLLSSAASPTSATAGTSISPGSSSSRLIAKTPVSSLDAARKHKLSDLNVQLKQLTADDASDGSDAGPDAKKARYVLMMQKSKQQQQQKMLQARAGVQRATVQGAGNAAASSITSNSSNAAGRTTILGRKVYNLVKTSGANGVKYMICNSNTGASGVPRTLSGAVKRPLSLAEAKQQLRFKHLKAVHLQKMQGQQKMLRPVSQLQKSHQQQQQQLKDKEKEQKQKQQQQQQQLEQSSTKPAPVKPLFDILKPAGNSAAAAAASTASNPVDALGALASRRKHCNCSKSQCLKLYCDCFANGEFCQDCTCKDCYNNLEYEDERQRAIRSCLDRNPSAFKPKITARDHGDMRLHNKGCNCKRSGCLKNYCECYEAKIPCSSNCKCVGCRNMEDRPDVDLDSLDAVTGEINSARQSKSMNGLIGQENRTNAYLTDDVVEATIMCMISRIVMDEKQNMPLADTEREVMEELGESLNQIILFAKDKNDTSQLDDPKSA</sequence>
<protein>
    <submittedName>
        <fullName evidence="7">Protein lin-54 homolog</fullName>
    </submittedName>
</protein>
<keyword evidence="3" id="KW-0539">Nucleus</keyword>
<dbReference type="SMART" id="SM01114">
    <property type="entry name" value="CXC"/>
    <property type="match status" value="2"/>
</dbReference>
<dbReference type="PANTHER" id="PTHR12446:SF34">
    <property type="entry name" value="PROTEIN LIN-54 HOMOLOG"/>
    <property type="match status" value="1"/>
</dbReference>
<feature type="region of interest" description="Disordered" evidence="4">
    <location>
        <begin position="437"/>
        <end position="459"/>
    </location>
</feature>
<evidence type="ECO:0000259" key="5">
    <source>
        <dbReference type="PROSITE" id="PS51634"/>
    </source>
</evidence>
<feature type="compositionally biased region" description="Low complexity" evidence="4">
    <location>
        <begin position="445"/>
        <end position="459"/>
    </location>
</feature>
<evidence type="ECO:0000256" key="4">
    <source>
        <dbReference type="SAM" id="MobiDB-lite"/>
    </source>
</evidence>
<dbReference type="InterPro" id="IPR028307">
    <property type="entry name" value="Lin-54_fam"/>
</dbReference>
<feature type="compositionally biased region" description="Low complexity" evidence="4">
    <location>
        <begin position="757"/>
        <end position="769"/>
    </location>
</feature>
<comment type="subcellular location">
    <subcellularLocation>
        <location evidence="1">Nucleus</location>
    </subcellularLocation>
</comment>
<organism evidence="6 7">
    <name type="scientific">Drosophila lebanonensis</name>
    <name type="common">Fruit fly</name>
    <name type="synonym">Scaptodrosophila lebanonensis</name>
    <dbReference type="NCBI Taxonomy" id="7225"/>
    <lineage>
        <taxon>Eukaryota</taxon>
        <taxon>Metazoa</taxon>
        <taxon>Ecdysozoa</taxon>
        <taxon>Arthropoda</taxon>
        <taxon>Hexapoda</taxon>
        <taxon>Insecta</taxon>
        <taxon>Pterygota</taxon>
        <taxon>Neoptera</taxon>
        <taxon>Endopterygota</taxon>
        <taxon>Diptera</taxon>
        <taxon>Brachycera</taxon>
        <taxon>Muscomorpha</taxon>
        <taxon>Ephydroidea</taxon>
        <taxon>Drosophilidae</taxon>
        <taxon>Scaptodrosophila</taxon>
    </lineage>
</organism>
<feature type="region of interest" description="Disordered" evidence="4">
    <location>
        <begin position="746"/>
        <end position="803"/>
    </location>
</feature>
<comment type="similarity">
    <text evidence="2">Belongs to the lin-54 family.</text>
</comment>
<evidence type="ECO:0000256" key="3">
    <source>
        <dbReference type="ARBA" id="ARBA00023242"/>
    </source>
</evidence>
<feature type="compositionally biased region" description="Low complexity" evidence="4">
    <location>
        <begin position="780"/>
        <end position="791"/>
    </location>
</feature>
<dbReference type="CTD" id="36499"/>
<dbReference type="PANTHER" id="PTHR12446">
    <property type="entry name" value="TESMIN/TSO1-RELATED"/>
    <property type="match status" value="1"/>
</dbReference>
<gene>
    <name evidence="7" type="primary">LOC115627098</name>
</gene>
<evidence type="ECO:0000313" key="7">
    <source>
        <dbReference type="RefSeq" id="XP_030378518.1"/>
    </source>
</evidence>
<dbReference type="GO" id="GO:0006355">
    <property type="term" value="P:regulation of DNA-templated transcription"/>
    <property type="evidence" value="ECO:0007669"/>
    <property type="project" value="TreeGrafter"/>
</dbReference>
<dbReference type="OrthoDB" id="6283463at2759"/>
<evidence type="ECO:0000256" key="1">
    <source>
        <dbReference type="ARBA" id="ARBA00004123"/>
    </source>
</evidence>
<dbReference type="AlphaFoldDB" id="A0A6J2TTP6"/>
<feature type="region of interest" description="Disordered" evidence="4">
    <location>
        <begin position="484"/>
        <end position="527"/>
    </location>
</feature>
<dbReference type="RefSeq" id="XP_030378518.1">
    <property type="nucleotide sequence ID" value="XM_030522658.1"/>
</dbReference>
<evidence type="ECO:0000313" key="6">
    <source>
        <dbReference type="Proteomes" id="UP000504634"/>
    </source>
</evidence>
<accession>A0A6J2TTP6</accession>
<dbReference type="InterPro" id="IPR033467">
    <property type="entry name" value="Tesmin/TSO1-like_CXC"/>
</dbReference>